<organism evidence="4 6">
    <name type="scientific">Adineta ricciae</name>
    <name type="common">Rotifer</name>
    <dbReference type="NCBI Taxonomy" id="249248"/>
    <lineage>
        <taxon>Eukaryota</taxon>
        <taxon>Metazoa</taxon>
        <taxon>Spiralia</taxon>
        <taxon>Gnathifera</taxon>
        <taxon>Rotifera</taxon>
        <taxon>Eurotatoria</taxon>
        <taxon>Bdelloidea</taxon>
        <taxon>Adinetida</taxon>
        <taxon>Adinetidae</taxon>
        <taxon>Adineta</taxon>
    </lineage>
</organism>
<protein>
    <submittedName>
        <fullName evidence="4">Uncharacterized protein</fullName>
    </submittedName>
</protein>
<dbReference type="Proteomes" id="UP000663852">
    <property type="component" value="Unassembled WGS sequence"/>
</dbReference>
<evidence type="ECO:0000256" key="1">
    <source>
        <dbReference type="SAM" id="MobiDB-lite"/>
    </source>
</evidence>
<keyword evidence="2" id="KW-1133">Transmembrane helix</keyword>
<comment type="caution">
    <text evidence="4">The sequence shown here is derived from an EMBL/GenBank/DDBJ whole genome shotgun (WGS) entry which is preliminary data.</text>
</comment>
<reference evidence="4" key="1">
    <citation type="submission" date="2021-02" db="EMBL/GenBank/DDBJ databases">
        <authorList>
            <person name="Nowell W R."/>
        </authorList>
    </citation>
    <scope>NUCLEOTIDE SEQUENCE</scope>
</reference>
<keyword evidence="5" id="KW-1185">Reference proteome</keyword>
<proteinExistence type="predicted"/>
<keyword evidence="2" id="KW-0812">Transmembrane</keyword>
<feature type="compositionally biased region" description="Polar residues" evidence="1">
    <location>
        <begin position="39"/>
        <end position="56"/>
    </location>
</feature>
<dbReference type="EMBL" id="CAJNOR010000211">
    <property type="protein sequence ID" value="CAF0841455.1"/>
    <property type="molecule type" value="Genomic_DNA"/>
</dbReference>
<evidence type="ECO:0000313" key="5">
    <source>
        <dbReference type="Proteomes" id="UP000663828"/>
    </source>
</evidence>
<name>A0A814BQ00_ADIRI</name>
<evidence type="ECO:0000313" key="3">
    <source>
        <dbReference type="EMBL" id="CAF0841455.1"/>
    </source>
</evidence>
<keyword evidence="2" id="KW-0472">Membrane</keyword>
<dbReference type="Proteomes" id="UP000663828">
    <property type="component" value="Unassembled WGS sequence"/>
</dbReference>
<evidence type="ECO:0000313" key="4">
    <source>
        <dbReference type="EMBL" id="CAF0929187.1"/>
    </source>
</evidence>
<dbReference type="AlphaFoldDB" id="A0A814BQ00"/>
<sequence length="127" mass="14056">MFLNDLSIYSIPLIGILILLISISSSKTIHLFTYQLSSKSKKQLNATQSTTQTPNSHVAIPVSSHPQLDSVDCRSRPITLTLNDDDDDEDLIQSDISSISVTNFCDNSSIELRLDQDLGDDDEDNDL</sequence>
<gene>
    <name evidence="4" type="ORF">EDS130_LOCUS11201</name>
    <name evidence="3" type="ORF">XAT740_LOCUS4992</name>
</gene>
<accession>A0A814BQ00</accession>
<dbReference type="EMBL" id="CAJNOJ010000040">
    <property type="protein sequence ID" value="CAF0929187.1"/>
    <property type="molecule type" value="Genomic_DNA"/>
</dbReference>
<evidence type="ECO:0000313" key="6">
    <source>
        <dbReference type="Proteomes" id="UP000663852"/>
    </source>
</evidence>
<evidence type="ECO:0000256" key="2">
    <source>
        <dbReference type="SAM" id="Phobius"/>
    </source>
</evidence>
<feature type="region of interest" description="Disordered" evidence="1">
    <location>
        <begin position="39"/>
        <end position="71"/>
    </location>
</feature>
<feature type="transmembrane region" description="Helical" evidence="2">
    <location>
        <begin position="6"/>
        <end position="23"/>
    </location>
</feature>